<comment type="caution">
    <text evidence="1">The sequence shown here is derived from an EMBL/GenBank/DDBJ whole genome shotgun (WGS) entry which is preliminary data.</text>
</comment>
<evidence type="ECO:0000313" key="1">
    <source>
        <dbReference type="EMBL" id="CAG8477988.1"/>
    </source>
</evidence>
<keyword evidence="2" id="KW-1185">Reference proteome</keyword>
<name>A0ACA9KJU0_9GLOM</name>
<accession>A0ACA9KJU0</accession>
<reference evidence="1" key="1">
    <citation type="submission" date="2021-06" db="EMBL/GenBank/DDBJ databases">
        <authorList>
            <person name="Kallberg Y."/>
            <person name="Tangrot J."/>
            <person name="Rosling A."/>
        </authorList>
    </citation>
    <scope>NUCLEOTIDE SEQUENCE</scope>
    <source>
        <strain evidence="1">AU212A</strain>
    </source>
</reference>
<organism evidence="1 2">
    <name type="scientific">Scutellospora calospora</name>
    <dbReference type="NCBI Taxonomy" id="85575"/>
    <lineage>
        <taxon>Eukaryota</taxon>
        <taxon>Fungi</taxon>
        <taxon>Fungi incertae sedis</taxon>
        <taxon>Mucoromycota</taxon>
        <taxon>Glomeromycotina</taxon>
        <taxon>Glomeromycetes</taxon>
        <taxon>Diversisporales</taxon>
        <taxon>Gigasporaceae</taxon>
        <taxon>Scutellospora</taxon>
    </lineage>
</organism>
<sequence length="99" mass="11514">IKKANQGIKRTFRKSSLKNYDIAKIELKLYIMNKSAVIKELDELIKHLQQPAINPKELIKVKKKAELEAYLKEVENTLRTEKKCSPDTRHNYCQSAKDA</sequence>
<gene>
    <name evidence="1" type="ORF">SCALOS_LOCUS2308</name>
</gene>
<evidence type="ECO:0000313" key="2">
    <source>
        <dbReference type="Proteomes" id="UP000789860"/>
    </source>
</evidence>
<dbReference type="Proteomes" id="UP000789860">
    <property type="component" value="Unassembled WGS sequence"/>
</dbReference>
<proteinExistence type="predicted"/>
<feature type="non-terminal residue" evidence="1">
    <location>
        <position position="1"/>
    </location>
</feature>
<protein>
    <submittedName>
        <fullName evidence="1">5228_t:CDS:1</fullName>
    </submittedName>
</protein>
<dbReference type="EMBL" id="CAJVPM010001993">
    <property type="protein sequence ID" value="CAG8477988.1"/>
    <property type="molecule type" value="Genomic_DNA"/>
</dbReference>